<protein>
    <submittedName>
        <fullName evidence="1">Uncharacterized protein</fullName>
    </submittedName>
</protein>
<reference evidence="1 2" key="1">
    <citation type="submission" date="2024-02" db="EMBL/GenBank/DDBJ databases">
        <title>A draft genome for the cacao thread blight pathogen Marasmius crinis-equi.</title>
        <authorList>
            <person name="Cohen S.P."/>
            <person name="Baruah I.K."/>
            <person name="Amoako-Attah I."/>
            <person name="Bukari Y."/>
            <person name="Meinhardt L.W."/>
            <person name="Bailey B.A."/>
        </authorList>
    </citation>
    <scope>NUCLEOTIDE SEQUENCE [LARGE SCALE GENOMIC DNA]</scope>
    <source>
        <strain evidence="1 2">GH-76</strain>
    </source>
</reference>
<name>A0ABR3ELI0_9AGAR</name>
<gene>
    <name evidence="1" type="ORF">V5O48_018389</name>
</gene>
<accession>A0ABR3ELI0</accession>
<dbReference type="Proteomes" id="UP001465976">
    <property type="component" value="Unassembled WGS sequence"/>
</dbReference>
<comment type="caution">
    <text evidence="1">The sequence shown here is derived from an EMBL/GenBank/DDBJ whole genome shotgun (WGS) entry which is preliminary data.</text>
</comment>
<dbReference type="EMBL" id="JBAHYK010003293">
    <property type="protein sequence ID" value="KAL0563675.1"/>
    <property type="molecule type" value="Genomic_DNA"/>
</dbReference>
<organism evidence="1 2">
    <name type="scientific">Marasmius crinis-equi</name>
    <dbReference type="NCBI Taxonomy" id="585013"/>
    <lineage>
        <taxon>Eukaryota</taxon>
        <taxon>Fungi</taxon>
        <taxon>Dikarya</taxon>
        <taxon>Basidiomycota</taxon>
        <taxon>Agaricomycotina</taxon>
        <taxon>Agaricomycetes</taxon>
        <taxon>Agaricomycetidae</taxon>
        <taxon>Agaricales</taxon>
        <taxon>Marasmiineae</taxon>
        <taxon>Marasmiaceae</taxon>
        <taxon>Marasmius</taxon>
    </lineage>
</organism>
<proteinExistence type="predicted"/>
<evidence type="ECO:0000313" key="2">
    <source>
        <dbReference type="Proteomes" id="UP001465976"/>
    </source>
</evidence>
<evidence type="ECO:0000313" key="1">
    <source>
        <dbReference type="EMBL" id="KAL0563675.1"/>
    </source>
</evidence>
<keyword evidence="2" id="KW-1185">Reference proteome</keyword>
<sequence length="432" mass="50639">MLRREVLDGWLWSYRERPQVYRSTWPYKSPQAWAFFKFIASIASASSWLIFRTSAGTGTGRKPSTRVLGPQSKLWLRFHLKNWARVDATFIQSWWPRQAGRKSDISIHLWEGIENIIPILQDTISLQPFLTILESYPPMITLPLAFPRVYRLYAWMDFDDVNCKLDSFFPFPNYDFLGPLFLTLGIPPTVWGLAPPEKEFIVRIVTNNLRLDREPHSLEEFVEESREISRANMPKRTRINFTLFFHGGQHLWERGQGMELLDIYKDEWLSYSKSVAQNRDRISIYGDERYQLIASFARYINVRLDLPEPSHPRDTEPVLVTRKGLAFLCFIHNQIIQHKLYDIALYHRILVFPMYSDREIMREWVKAMEVIRRLKGLPEDYFVELPPAEDSHDSDQESYVTVGNFRQLCNGADAFIRKALTRPAGNAPNSQA</sequence>